<evidence type="ECO:0000313" key="1">
    <source>
        <dbReference type="EMBL" id="CAJ0604880.1"/>
    </source>
</evidence>
<comment type="caution">
    <text evidence="1">The sequence shown here is derived from an EMBL/GenBank/DDBJ whole genome shotgun (WGS) entry which is preliminary data.</text>
</comment>
<dbReference type="EMBL" id="CATQJL010000316">
    <property type="protein sequence ID" value="CAJ0604880.1"/>
    <property type="molecule type" value="Genomic_DNA"/>
</dbReference>
<sequence length="132" mass="14902">MGGLRHQHSSTIFGLYEYLPTNTKELKKNECYAAGFAFAVRTADTVELIKWYVLCALEKDCMAPPGAKLKCSFGKDKHGTYANCHRYDQSVINILLANMHNHNPKGYVVKTSAIRFQRRAAKKLSESDLKCD</sequence>
<dbReference type="PANTHER" id="PTHR31389:SF4">
    <property type="entry name" value="LD39211P"/>
    <property type="match status" value="1"/>
</dbReference>
<proteinExistence type="predicted"/>
<dbReference type="PANTHER" id="PTHR31389">
    <property type="entry name" value="LD39211P"/>
    <property type="match status" value="1"/>
</dbReference>
<evidence type="ECO:0000313" key="2">
    <source>
        <dbReference type="Proteomes" id="UP001176961"/>
    </source>
</evidence>
<keyword evidence="2" id="KW-1185">Reference proteome</keyword>
<dbReference type="Proteomes" id="UP001176961">
    <property type="component" value="Unassembled WGS sequence"/>
</dbReference>
<accession>A0AA36MBX3</accession>
<organism evidence="1 2">
    <name type="scientific">Cylicocyclus nassatus</name>
    <name type="common">Nematode worm</name>
    <dbReference type="NCBI Taxonomy" id="53992"/>
    <lineage>
        <taxon>Eukaryota</taxon>
        <taxon>Metazoa</taxon>
        <taxon>Ecdysozoa</taxon>
        <taxon>Nematoda</taxon>
        <taxon>Chromadorea</taxon>
        <taxon>Rhabditida</taxon>
        <taxon>Rhabditina</taxon>
        <taxon>Rhabditomorpha</taxon>
        <taxon>Strongyloidea</taxon>
        <taxon>Strongylidae</taxon>
        <taxon>Cylicocyclus</taxon>
    </lineage>
</organism>
<gene>
    <name evidence="1" type="ORF">CYNAS_LOCUS16863</name>
</gene>
<name>A0AA36MBX3_CYLNA</name>
<reference evidence="1" key="1">
    <citation type="submission" date="2023-07" db="EMBL/GenBank/DDBJ databases">
        <authorList>
            <consortium name="CYATHOMIX"/>
        </authorList>
    </citation>
    <scope>NUCLEOTIDE SEQUENCE</scope>
    <source>
        <strain evidence="1">N/A</strain>
    </source>
</reference>
<dbReference type="AlphaFoldDB" id="A0AA36MBX3"/>
<protein>
    <submittedName>
        <fullName evidence="1">Uncharacterized protein</fullName>
    </submittedName>
</protein>